<evidence type="ECO:0000256" key="9">
    <source>
        <dbReference type="ARBA" id="ARBA00022734"/>
    </source>
</evidence>
<keyword evidence="14 20" id="KW-1015">Disulfide bond</keyword>
<evidence type="ECO:0000256" key="6">
    <source>
        <dbReference type="ARBA" id="ARBA00022679"/>
    </source>
</evidence>
<organism evidence="23 24">
    <name type="scientific">Crotalus adamanteus</name>
    <name type="common">Eastern diamondback rattlesnake</name>
    <dbReference type="NCBI Taxonomy" id="8729"/>
    <lineage>
        <taxon>Eukaryota</taxon>
        <taxon>Metazoa</taxon>
        <taxon>Chordata</taxon>
        <taxon>Craniata</taxon>
        <taxon>Vertebrata</taxon>
        <taxon>Euteleostomi</taxon>
        <taxon>Lepidosauria</taxon>
        <taxon>Squamata</taxon>
        <taxon>Bifurcata</taxon>
        <taxon>Unidentata</taxon>
        <taxon>Episquamata</taxon>
        <taxon>Toxicofera</taxon>
        <taxon>Serpentes</taxon>
        <taxon>Colubroidea</taxon>
        <taxon>Viperidae</taxon>
        <taxon>Crotalinae</taxon>
        <taxon>Crotalus</taxon>
    </lineage>
</organism>
<comment type="cofactor">
    <cofactor evidence="1 20">
        <name>Mn(2+)</name>
        <dbReference type="ChEBI" id="CHEBI:29035"/>
    </cofactor>
</comment>
<evidence type="ECO:0000313" key="23">
    <source>
        <dbReference type="EMBL" id="KAK9406458.1"/>
    </source>
</evidence>
<evidence type="ECO:0000256" key="10">
    <source>
        <dbReference type="ARBA" id="ARBA00022968"/>
    </source>
</evidence>
<keyword evidence="10" id="KW-0735">Signal-anchor</keyword>
<evidence type="ECO:0000256" key="12">
    <source>
        <dbReference type="ARBA" id="ARBA00023034"/>
    </source>
</evidence>
<feature type="compositionally biased region" description="Basic and acidic residues" evidence="21">
    <location>
        <begin position="978"/>
        <end position="987"/>
    </location>
</feature>
<keyword evidence="12 20" id="KW-0333">Golgi apparatus</keyword>
<evidence type="ECO:0000256" key="20">
    <source>
        <dbReference type="RuleBase" id="RU361242"/>
    </source>
</evidence>
<protein>
    <recommendedName>
        <fullName evidence="20">Polypeptide N-acetylgalactosaminyltransferase</fullName>
        <ecNumber evidence="20">2.4.1.-</ecNumber>
    </recommendedName>
    <alternativeName>
        <fullName evidence="20">Protein-UDP acetylgalactosaminyltransferase</fullName>
    </alternativeName>
</protein>
<keyword evidence="11 20" id="KW-1133">Transmembrane helix</keyword>
<feature type="region of interest" description="Disordered" evidence="21">
    <location>
        <begin position="166"/>
        <end position="219"/>
    </location>
</feature>
<evidence type="ECO:0000256" key="13">
    <source>
        <dbReference type="ARBA" id="ARBA00023136"/>
    </source>
</evidence>
<evidence type="ECO:0000256" key="4">
    <source>
        <dbReference type="ARBA" id="ARBA00005680"/>
    </source>
</evidence>
<evidence type="ECO:0000256" key="14">
    <source>
        <dbReference type="ARBA" id="ARBA00023157"/>
    </source>
</evidence>
<sequence length="987" mass="109380">MKKRGFAEIVPPLHFTARCSPAPTNSRVKMKFKNPPPFPSTCFGPGRSFAAPKEKAARPVPFAGNGGKESGLPRSRGLSATSTSEGRGPARGVGGTLRDHPPRSRAGGKLGSRSPSQAAAAAASRMRRKQKRLLQAVGLALAALVFLPNVGLWALYRERQLDAAGEGRGGAGGGAAGGARGGAPPGAAAAAREEAQGFHARQRNEAYLGNQQRKKDWHDRKAIKNDLQRTGNGEQGKPYPMTDTEQVDQAYRENGFNIFVSDKISLNRSLPDIRHPNCNSKLYLEQLPNTSIIIPFHNEGWSSLLRTVHSVLNRSPPELIAEIVLVDDFSDREHLRKRLEDYMAQFPKVRILRTKKREGLIRTRMLGASVAIGDVITFLDSHCEANVNWLPPLLDRIARNHKTIVCPMIDVIDHDHFGYETQAGDAMRGAFDWEMYYKRIPIPSELQKPDPSDPFESPVMAGGLFAVDRKWFWELGGYDAGLEIWGGEQYEISFKVWMCGGRMEDIPCSRVGHIYRKYVPYKVPTGVSLARNLKRVAEVWMDEYAEYIYQRRPEYRHLSAGDVAAQKELRIKLNCKSFKWFMNEVAWDLGKFYPPVEPPAAAWGEIRNVGTGLCVDTKHGTLGSPLRAETCVKGRGEAAWSNVQVFTFSWREDIRPGDPQHAKKYCFDAISHNSPVTLYDCHGMKGNQLWKYRKDKTLYHPRWALIIRRGRSISWQQPDTQSVRAGAKALLVQSPLPERPQGTSAFEEVAYRHEQLPRPIPCLSGSPGPASRAALTTGCPGTGLPLGGEEAERAGFVFEGVGKGRERGGRGRERVRVLGCRGLRVPRKGPAAGHSHTYRAAGSGGCDLGSRRDEILGRLPGGREAVRRREEGPFLLSPPLGGAACEAGVPSGSGQARRTERVRQLKRESDSSERRRKPPAPKDRFRGPWAGWRREGFLGAPGKAARWTRRTKRALLWRLSPDVSLKPAESQGGIGRAEVCERKGWRS</sequence>
<dbReference type="Gene3D" id="3.90.550.10">
    <property type="entry name" value="Spore Coat Polysaccharide Biosynthesis Protein SpsA, Chain A"/>
    <property type="match status" value="1"/>
</dbReference>
<comment type="function">
    <text evidence="19">Catalyzes the initial reaction in O-linked oligosaccharide biosynthesis, the transfer of an N-acetyl-D-galactosamine residue to a serine or threonine residue on the protein receptor. Has activity toward Muc5Ac and EA2 peptide substrates.</text>
</comment>
<keyword evidence="8" id="KW-0479">Metal-binding</keyword>
<comment type="catalytic activity">
    <reaction evidence="17">
        <text>L-threonyl-[protein] + UDP-N-acetyl-alpha-D-galactosamine = a 3-O-[N-acetyl-alpha-D-galactosaminyl]-L-threonyl-[protein] + UDP + H(+)</text>
        <dbReference type="Rhea" id="RHEA:52424"/>
        <dbReference type="Rhea" id="RHEA-COMP:11060"/>
        <dbReference type="Rhea" id="RHEA-COMP:11689"/>
        <dbReference type="ChEBI" id="CHEBI:15378"/>
        <dbReference type="ChEBI" id="CHEBI:30013"/>
        <dbReference type="ChEBI" id="CHEBI:58223"/>
        <dbReference type="ChEBI" id="CHEBI:67138"/>
        <dbReference type="ChEBI" id="CHEBI:87075"/>
        <dbReference type="EC" id="2.4.1.41"/>
    </reaction>
</comment>
<keyword evidence="6 20" id="KW-0808">Transferase</keyword>
<feature type="compositionally biased region" description="Basic and acidic residues" evidence="21">
    <location>
        <begin position="897"/>
        <end position="913"/>
    </location>
</feature>
<evidence type="ECO:0000256" key="3">
    <source>
        <dbReference type="ARBA" id="ARBA00004922"/>
    </source>
</evidence>
<keyword evidence="7 20" id="KW-0812">Transmembrane</keyword>
<evidence type="ECO:0000256" key="5">
    <source>
        <dbReference type="ARBA" id="ARBA00022676"/>
    </source>
</evidence>
<dbReference type="GO" id="GO:0006493">
    <property type="term" value="P:protein O-linked glycosylation"/>
    <property type="evidence" value="ECO:0007669"/>
    <property type="project" value="TreeGrafter"/>
</dbReference>
<comment type="caution">
    <text evidence="23">The sequence shown here is derived from an EMBL/GenBank/DDBJ whole genome shotgun (WGS) entry which is preliminary data.</text>
</comment>
<keyword evidence="5 20" id="KW-0328">Glycosyltransferase</keyword>
<dbReference type="SUPFAM" id="SSF50370">
    <property type="entry name" value="Ricin B-like lectins"/>
    <property type="match status" value="1"/>
</dbReference>
<dbReference type="InterPro" id="IPR001173">
    <property type="entry name" value="Glyco_trans_2-like"/>
</dbReference>
<dbReference type="EC" id="2.4.1.-" evidence="20"/>
<evidence type="ECO:0000256" key="1">
    <source>
        <dbReference type="ARBA" id="ARBA00001936"/>
    </source>
</evidence>
<evidence type="ECO:0000256" key="18">
    <source>
        <dbReference type="ARBA" id="ARBA00052209"/>
    </source>
</evidence>
<dbReference type="InterPro" id="IPR029044">
    <property type="entry name" value="Nucleotide-diphossugar_trans"/>
</dbReference>
<dbReference type="FunFam" id="3.90.550.10:FF:000029">
    <property type="entry name" value="Polypeptide N-acetylgalactosaminyltransferase"/>
    <property type="match status" value="1"/>
</dbReference>
<dbReference type="InterPro" id="IPR045885">
    <property type="entry name" value="GalNAc-T"/>
</dbReference>
<evidence type="ECO:0000256" key="19">
    <source>
        <dbReference type="ARBA" id="ARBA00056323"/>
    </source>
</evidence>
<evidence type="ECO:0000256" key="15">
    <source>
        <dbReference type="ARBA" id="ARBA00023180"/>
    </source>
</evidence>
<comment type="catalytic activity">
    <reaction evidence="18">
        <text>L-seryl-[protein] + UDP-N-acetyl-alpha-D-galactosamine = a 3-O-[N-acetyl-alpha-D-galactosaminyl]-L-seryl-[protein] + UDP + H(+)</text>
        <dbReference type="Rhea" id="RHEA:23956"/>
        <dbReference type="Rhea" id="RHEA-COMP:9863"/>
        <dbReference type="Rhea" id="RHEA-COMP:12788"/>
        <dbReference type="ChEBI" id="CHEBI:15378"/>
        <dbReference type="ChEBI" id="CHEBI:29999"/>
        <dbReference type="ChEBI" id="CHEBI:53604"/>
        <dbReference type="ChEBI" id="CHEBI:58223"/>
        <dbReference type="ChEBI" id="CHEBI:67138"/>
        <dbReference type="EC" id="2.4.1.41"/>
    </reaction>
</comment>
<dbReference type="Pfam" id="PF00535">
    <property type="entry name" value="Glycos_transf_2"/>
    <property type="match status" value="1"/>
</dbReference>
<dbReference type="SUPFAM" id="SSF53448">
    <property type="entry name" value="Nucleotide-diphospho-sugar transferases"/>
    <property type="match status" value="1"/>
</dbReference>
<keyword evidence="24" id="KW-1185">Reference proteome</keyword>
<feature type="domain" description="Ricin B lectin" evidence="22">
    <location>
        <begin position="603"/>
        <end position="728"/>
    </location>
</feature>
<dbReference type="PANTHER" id="PTHR11675">
    <property type="entry name" value="N-ACETYLGALACTOSAMINYLTRANSFERASE"/>
    <property type="match status" value="1"/>
</dbReference>
<dbReference type="CDD" id="cd02510">
    <property type="entry name" value="pp-GalNAc-T"/>
    <property type="match status" value="1"/>
</dbReference>
<dbReference type="InterPro" id="IPR035992">
    <property type="entry name" value="Ricin_B-like_lectins"/>
</dbReference>
<feature type="compositionally biased region" description="Gly residues" evidence="21">
    <location>
        <begin position="166"/>
        <end position="184"/>
    </location>
</feature>
<evidence type="ECO:0000256" key="11">
    <source>
        <dbReference type="ARBA" id="ARBA00022989"/>
    </source>
</evidence>
<dbReference type="GO" id="GO:0030246">
    <property type="term" value="F:carbohydrate binding"/>
    <property type="evidence" value="ECO:0007669"/>
    <property type="project" value="UniProtKB-KW"/>
</dbReference>
<comment type="pathway">
    <text evidence="3 20">Protein modification; protein glycosylation.</text>
</comment>
<proteinExistence type="inferred from homology"/>
<keyword evidence="15" id="KW-0325">Glycoprotein</keyword>
<feature type="region of interest" description="Disordered" evidence="21">
    <location>
        <begin position="965"/>
        <end position="987"/>
    </location>
</feature>
<accession>A0AAW1BY72</accession>
<evidence type="ECO:0000256" key="2">
    <source>
        <dbReference type="ARBA" id="ARBA00004323"/>
    </source>
</evidence>
<evidence type="ECO:0000256" key="16">
    <source>
        <dbReference type="ARBA" id="ARBA00023211"/>
    </source>
</evidence>
<evidence type="ECO:0000256" key="8">
    <source>
        <dbReference type="ARBA" id="ARBA00022723"/>
    </source>
</evidence>
<feature type="region of interest" description="Disordered" evidence="21">
    <location>
        <begin position="873"/>
        <end position="928"/>
    </location>
</feature>
<comment type="subcellular location">
    <subcellularLocation>
        <location evidence="2 20">Golgi apparatus membrane</location>
        <topology evidence="2 20">Single-pass type II membrane protein</topology>
    </subcellularLocation>
</comment>
<dbReference type="SMART" id="SM00458">
    <property type="entry name" value="RICIN"/>
    <property type="match status" value="1"/>
</dbReference>
<dbReference type="AlphaFoldDB" id="A0AAW1BY72"/>
<dbReference type="PROSITE" id="PS50231">
    <property type="entry name" value="RICIN_B_LECTIN"/>
    <property type="match status" value="1"/>
</dbReference>
<dbReference type="GO" id="GO:0000139">
    <property type="term" value="C:Golgi membrane"/>
    <property type="evidence" value="ECO:0007669"/>
    <property type="project" value="UniProtKB-SubCell"/>
</dbReference>
<dbReference type="Gene3D" id="2.80.10.50">
    <property type="match status" value="1"/>
</dbReference>
<evidence type="ECO:0000313" key="24">
    <source>
        <dbReference type="Proteomes" id="UP001474421"/>
    </source>
</evidence>
<reference evidence="23 24" key="1">
    <citation type="journal article" date="2024" name="Proc. Natl. Acad. Sci. U.S.A.">
        <title>The genetic regulatory architecture and epigenomic basis for age-related changes in rattlesnake venom.</title>
        <authorList>
            <person name="Hogan M.P."/>
            <person name="Holding M.L."/>
            <person name="Nystrom G.S."/>
            <person name="Colston T.J."/>
            <person name="Bartlett D.A."/>
            <person name="Mason A.J."/>
            <person name="Ellsworth S.A."/>
            <person name="Rautsaw R.M."/>
            <person name="Lawrence K.C."/>
            <person name="Strickland J.L."/>
            <person name="He B."/>
            <person name="Fraser P."/>
            <person name="Margres M.J."/>
            <person name="Gilbert D.M."/>
            <person name="Gibbs H.L."/>
            <person name="Parkinson C.L."/>
            <person name="Rokyta D.R."/>
        </authorList>
    </citation>
    <scope>NUCLEOTIDE SEQUENCE [LARGE SCALE GENOMIC DNA]</scope>
    <source>
        <strain evidence="23">DRR0105</strain>
    </source>
</reference>
<dbReference type="GO" id="GO:0004653">
    <property type="term" value="F:polypeptide N-acetylgalactosaminyltransferase activity"/>
    <property type="evidence" value="ECO:0007669"/>
    <property type="project" value="UniProtKB-EC"/>
</dbReference>
<dbReference type="Proteomes" id="UP001474421">
    <property type="component" value="Unassembled WGS sequence"/>
</dbReference>
<evidence type="ECO:0000256" key="21">
    <source>
        <dbReference type="SAM" id="MobiDB-lite"/>
    </source>
</evidence>
<keyword evidence="16 20" id="KW-0464">Manganese</keyword>
<keyword evidence="9 20" id="KW-0430">Lectin</keyword>
<evidence type="ECO:0000256" key="17">
    <source>
        <dbReference type="ARBA" id="ARBA00050905"/>
    </source>
</evidence>
<evidence type="ECO:0000259" key="22">
    <source>
        <dbReference type="SMART" id="SM00458"/>
    </source>
</evidence>
<dbReference type="EMBL" id="JAOTOJ010000002">
    <property type="protein sequence ID" value="KAK9406458.1"/>
    <property type="molecule type" value="Genomic_DNA"/>
</dbReference>
<feature type="transmembrane region" description="Helical" evidence="20">
    <location>
        <begin position="133"/>
        <end position="156"/>
    </location>
</feature>
<feature type="compositionally biased region" description="Low complexity" evidence="21">
    <location>
        <begin position="112"/>
        <end position="124"/>
    </location>
</feature>
<feature type="region of interest" description="Disordered" evidence="21">
    <location>
        <begin position="43"/>
        <end position="124"/>
    </location>
</feature>
<dbReference type="PANTHER" id="PTHR11675:SF41">
    <property type="entry name" value="POLYPEPTIDE N-ACETYLGALACTOSAMINYLTRANSFERASE 10"/>
    <property type="match status" value="1"/>
</dbReference>
<dbReference type="InterPro" id="IPR000772">
    <property type="entry name" value="Ricin_B_lectin"/>
</dbReference>
<comment type="similarity">
    <text evidence="4 20">Belongs to the glycosyltransferase 2 family. GalNAc-T subfamily.</text>
</comment>
<name>A0AAW1BY72_CROAD</name>
<keyword evidence="13 20" id="KW-0472">Membrane</keyword>
<evidence type="ECO:0000256" key="7">
    <source>
        <dbReference type="ARBA" id="ARBA00022692"/>
    </source>
</evidence>
<gene>
    <name evidence="23" type="ORF">NXF25_005232</name>
</gene>
<dbReference type="Pfam" id="PF00652">
    <property type="entry name" value="Ricin_B_lectin"/>
    <property type="match status" value="1"/>
</dbReference>
<dbReference type="GO" id="GO:0046872">
    <property type="term" value="F:metal ion binding"/>
    <property type="evidence" value="ECO:0007669"/>
    <property type="project" value="UniProtKB-KW"/>
</dbReference>
<dbReference type="FunFam" id="2.80.10.50:FF:000011">
    <property type="entry name" value="Polypeptide N-acetylgalactosaminyltransferase"/>
    <property type="match status" value="1"/>
</dbReference>